<gene>
    <name evidence="3" type="ORF">SNE40_016904</name>
</gene>
<evidence type="ECO:0000259" key="2">
    <source>
        <dbReference type="Pfam" id="PF21294"/>
    </source>
</evidence>
<proteinExistence type="predicted"/>
<name>A0AAN8PD27_PATCE</name>
<feature type="transmembrane region" description="Helical" evidence="1">
    <location>
        <begin position="12"/>
        <end position="29"/>
    </location>
</feature>
<comment type="caution">
    <text evidence="3">The sequence shown here is derived from an EMBL/GenBank/DDBJ whole genome shotgun (WGS) entry which is preliminary data.</text>
</comment>
<accession>A0AAN8PD27</accession>
<evidence type="ECO:0000256" key="1">
    <source>
        <dbReference type="SAM" id="Phobius"/>
    </source>
</evidence>
<evidence type="ECO:0000313" key="4">
    <source>
        <dbReference type="Proteomes" id="UP001347796"/>
    </source>
</evidence>
<dbReference type="Pfam" id="PF21294">
    <property type="entry name" value="Polysacc_lyase_14"/>
    <property type="match status" value="1"/>
</dbReference>
<protein>
    <recommendedName>
        <fullName evidence="2">Polysaccharide lyase 14 domain-containing protein</fullName>
    </recommendedName>
</protein>
<keyword evidence="4" id="KW-1185">Reference proteome</keyword>
<dbReference type="PANTHER" id="PTHR40124:SF1">
    <property type="entry name" value="DISAGGREGATASE RELATED REPEAT PROTEIN"/>
    <property type="match status" value="1"/>
</dbReference>
<organism evidence="3 4">
    <name type="scientific">Patella caerulea</name>
    <name type="common">Rayed Mediterranean limpet</name>
    <dbReference type="NCBI Taxonomy" id="87958"/>
    <lineage>
        <taxon>Eukaryota</taxon>
        <taxon>Metazoa</taxon>
        <taxon>Spiralia</taxon>
        <taxon>Lophotrochozoa</taxon>
        <taxon>Mollusca</taxon>
        <taxon>Gastropoda</taxon>
        <taxon>Patellogastropoda</taxon>
        <taxon>Patelloidea</taxon>
        <taxon>Patellidae</taxon>
        <taxon>Patella</taxon>
    </lineage>
</organism>
<dbReference type="PROSITE" id="PS51257">
    <property type="entry name" value="PROKAR_LIPOPROTEIN"/>
    <property type="match status" value="1"/>
</dbReference>
<dbReference type="EMBL" id="JAZGQO010000011">
    <property type="protein sequence ID" value="KAK6173459.1"/>
    <property type="molecule type" value="Genomic_DNA"/>
</dbReference>
<feature type="domain" description="Polysaccharide lyase 14" evidence="2">
    <location>
        <begin position="64"/>
        <end position="266"/>
    </location>
</feature>
<evidence type="ECO:0000313" key="3">
    <source>
        <dbReference type="EMBL" id="KAK6173459.1"/>
    </source>
</evidence>
<dbReference type="Proteomes" id="UP001347796">
    <property type="component" value="Unassembled WGS sequence"/>
</dbReference>
<keyword evidence="1" id="KW-0812">Transmembrane</keyword>
<reference evidence="3 4" key="1">
    <citation type="submission" date="2024-01" db="EMBL/GenBank/DDBJ databases">
        <title>The genome of the rayed Mediterranean limpet Patella caerulea (Linnaeus, 1758).</title>
        <authorList>
            <person name="Anh-Thu Weber A."/>
            <person name="Halstead-Nussloch G."/>
        </authorList>
    </citation>
    <scope>NUCLEOTIDE SEQUENCE [LARGE SCALE GENOMIC DNA]</scope>
    <source>
        <strain evidence="3">AATW-2023a</strain>
        <tissue evidence="3">Whole specimen</tissue>
    </source>
</reference>
<dbReference type="PANTHER" id="PTHR40124">
    <property type="match status" value="1"/>
</dbReference>
<keyword evidence="1" id="KW-1133">Transmembrane helix</keyword>
<dbReference type="InterPro" id="IPR048958">
    <property type="entry name" value="Polysacc_lyase_14"/>
</dbReference>
<sequence length="272" mass="30617">MIYDKICGSGVHVVLLAIFTVVGGCVLWQNDAFTQSYTFSNWNMKSGPWGKESLSFVDDPAGSGEIVLRNFYKNGSYSKTSYRGVGFYAENLAEGRICVKLSYDLYFEPNFDFVRGGKLPGLWGGSTSCSGGRDALDCFTTRFMWRSQGNGEVYAYIPDNQRSDFCTSADVHCNFQYGNSLGRGSWKFAIGQWLRLEQEVKLNDPSNHNGYVKVWLDGTQVYERQALVFRNQNDIRIDGIAFSTFFGGSDESWASTVDTYTYYKNFQLSTCG</sequence>
<dbReference type="Gene3D" id="2.60.120.200">
    <property type="match status" value="1"/>
</dbReference>
<dbReference type="AlphaFoldDB" id="A0AAN8PD27"/>
<keyword evidence="1" id="KW-0472">Membrane</keyword>